<organism evidence="7 8">
    <name type="scientific">Cuscuta epithymum</name>
    <dbReference type="NCBI Taxonomy" id="186058"/>
    <lineage>
        <taxon>Eukaryota</taxon>
        <taxon>Viridiplantae</taxon>
        <taxon>Streptophyta</taxon>
        <taxon>Embryophyta</taxon>
        <taxon>Tracheophyta</taxon>
        <taxon>Spermatophyta</taxon>
        <taxon>Magnoliopsida</taxon>
        <taxon>eudicotyledons</taxon>
        <taxon>Gunneridae</taxon>
        <taxon>Pentapetalae</taxon>
        <taxon>asterids</taxon>
        <taxon>lamiids</taxon>
        <taxon>Solanales</taxon>
        <taxon>Convolvulaceae</taxon>
        <taxon>Cuscuteae</taxon>
        <taxon>Cuscuta</taxon>
        <taxon>Cuscuta subgen. Cuscuta</taxon>
    </lineage>
</organism>
<dbReference type="AlphaFoldDB" id="A0AAV0FSK6"/>
<evidence type="ECO:0000256" key="1">
    <source>
        <dbReference type="ARBA" id="ARBA00022723"/>
    </source>
</evidence>
<dbReference type="PROSITE" id="PS50016">
    <property type="entry name" value="ZF_PHD_2"/>
    <property type="match status" value="1"/>
</dbReference>
<evidence type="ECO:0000259" key="5">
    <source>
        <dbReference type="PROSITE" id="PS50016"/>
    </source>
</evidence>
<keyword evidence="8" id="KW-1185">Reference proteome</keyword>
<feature type="domain" description="PHD-type" evidence="5">
    <location>
        <begin position="7"/>
        <end position="55"/>
    </location>
</feature>
<name>A0AAV0FSK6_9ASTE</name>
<dbReference type="SUPFAM" id="SSF57903">
    <property type="entry name" value="FYVE/PHD zinc finger"/>
    <property type="match status" value="1"/>
</dbReference>
<keyword evidence="1" id="KW-0479">Metal-binding</keyword>
<dbReference type="SMART" id="SM00249">
    <property type="entry name" value="PHD"/>
    <property type="match status" value="1"/>
</dbReference>
<evidence type="ECO:0000256" key="4">
    <source>
        <dbReference type="PROSITE-ProRule" id="PRU00146"/>
    </source>
</evidence>
<dbReference type="Proteomes" id="UP001152523">
    <property type="component" value="Unassembled WGS sequence"/>
</dbReference>
<dbReference type="InterPro" id="IPR019787">
    <property type="entry name" value="Znf_PHD-finger"/>
</dbReference>
<keyword evidence="2 4" id="KW-0863">Zinc-finger</keyword>
<reference evidence="7" key="1">
    <citation type="submission" date="2022-07" db="EMBL/GenBank/DDBJ databases">
        <authorList>
            <person name="Macas J."/>
            <person name="Novak P."/>
            <person name="Neumann P."/>
        </authorList>
    </citation>
    <scope>NUCLEOTIDE SEQUENCE</scope>
</reference>
<dbReference type="EMBL" id="CAMAPF010001008">
    <property type="protein sequence ID" value="CAH9138340.1"/>
    <property type="molecule type" value="Genomic_DNA"/>
</dbReference>
<dbReference type="GO" id="GO:0008270">
    <property type="term" value="F:zinc ion binding"/>
    <property type="evidence" value="ECO:0007669"/>
    <property type="project" value="UniProtKB-KW"/>
</dbReference>
<evidence type="ECO:0000256" key="3">
    <source>
        <dbReference type="ARBA" id="ARBA00022833"/>
    </source>
</evidence>
<proteinExistence type="predicted"/>
<accession>A0AAV0FSK6</accession>
<dbReference type="InterPro" id="IPR011011">
    <property type="entry name" value="Znf_FYVE_PHD"/>
</dbReference>
<evidence type="ECO:0000256" key="2">
    <source>
        <dbReference type="ARBA" id="ARBA00022771"/>
    </source>
</evidence>
<keyword evidence="3" id="KW-0862">Zinc</keyword>
<dbReference type="Gene3D" id="3.30.40.10">
    <property type="entry name" value="Zinc/RING finger domain, C3HC4 (zinc finger)"/>
    <property type="match status" value="1"/>
</dbReference>
<protein>
    <recommendedName>
        <fullName evidence="5">PHD-type domain-containing protein</fullName>
    </recommendedName>
</protein>
<evidence type="ECO:0000313" key="6">
    <source>
        <dbReference type="EMBL" id="CAH9098247.1"/>
    </source>
</evidence>
<sequence length="185" mass="21418">MGTTNAYLFCGVCGSREWGHLIIKCAVCSNAEHRYCMRKVLFHDDAWLCDECLSYIYPMDELNSFEKITEIKHEVVQMEDDQPFIPHVKEEVVEMVDVQPFRTKVKEEVEMADIEPLTTPFGVEMVGMAVTNPVPEELIQDLFGMSVSPPTPRRSPRKKKLNQKYFSQEMVVNMNFNWLTGENED</sequence>
<dbReference type="EMBL" id="CAMAPF010000097">
    <property type="protein sequence ID" value="CAH9098247.1"/>
    <property type="molecule type" value="Genomic_DNA"/>
</dbReference>
<comment type="caution">
    <text evidence="7">The sequence shown here is derived from an EMBL/GenBank/DDBJ whole genome shotgun (WGS) entry which is preliminary data.</text>
</comment>
<dbReference type="InterPro" id="IPR001965">
    <property type="entry name" value="Znf_PHD"/>
</dbReference>
<evidence type="ECO:0000313" key="8">
    <source>
        <dbReference type="Proteomes" id="UP001152523"/>
    </source>
</evidence>
<gene>
    <name evidence="6" type="ORF">CEPIT_LOCUS14319</name>
    <name evidence="7" type="ORF">CEPIT_LOCUS36723</name>
</gene>
<dbReference type="InterPro" id="IPR013083">
    <property type="entry name" value="Znf_RING/FYVE/PHD"/>
</dbReference>
<evidence type="ECO:0000313" key="7">
    <source>
        <dbReference type="EMBL" id="CAH9138340.1"/>
    </source>
</evidence>